<dbReference type="Pfam" id="PF00108">
    <property type="entry name" value="Thiolase_N"/>
    <property type="match status" value="1"/>
</dbReference>
<dbReference type="InterPro" id="IPR020617">
    <property type="entry name" value="Thiolase_C"/>
</dbReference>
<organism evidence="7 8">
    <name type="scientific">Yinghuangia soli</name>
    <dbReference type="NCBI Taxonomy" id="2908204"/>
    <lineage>
        <taxon>Bacteria</taxon>
        <taxon>Bacillati</taxon>
        <taxon>Actinomycetota</taxon>
        <taxon>Actinomycetes</taxon>
        <taxon>Kitasatosporales</taxon>
        <taxon>Streptomycetaceae</taxon>
        <taxon>Yinghuangia</taxon>
    </lineage>
</organism>
<proteinExistence type="inferred from homology"/>
<dbReference type="Pfam" id="PF02803">
    <property type="entry name" value="Thiolase_C"/>
    <property type="match status" value="1"/>
</dbReference>
<dbReference type="PANTHER" id="PTHR43365">
    <property type="entry name" value="BLR7806 PROTEIN"/>
    <property type="match status" value="1"/>
</dbReference>
<protein>
    <submittedName>
        <fullName evidence="7">Acetyl-CoA C-acyltransferase</fullName>
        <ecNumber evidence="7">2.3.1.16</ecNumber>
    </submittedName>
</protein>
<evidence type="ECO:0000313" key="7">
    <source>
        <dbReference type="EMBL" id="MCF2528034.1"/>
    </source>
</evidence>
<evidence type="ECO:0000313" key="8">
    <source>
        <dbReference type="Proteomes" id="UP001165378"/>
    </source>
</evidence>
<name>A0AA41PY37_9ACTN</name>
<dbReference type="Gene3D" id="3.40.47.10">
    <property type="match status" value="2"/>
</dbReference>
<dbReference type="InterPro" id="IPR020616">
    <property type="entry name" value="Thiolase_N"/>
</dbReference>
<keyword evidence="2 4" id="KW-0808">Transferase</keyword>
<dbReference type="SUPFAM" id="SSF53901">
    <property type="entry name" value="Thiolase-like"/>
    <property type="match status" value="2"/>
</dbReference>
<feature type="domain" description="Thiolase N-terminal" evidence="5">
    <location>
        <begin position="13"/>
        <end position="232"/>
    </location>
</feature>
<dbReference type="InterPro" id="IPR020615">
    <property type="entry name" value="Thiolase_acyl_enz_int_AS"/>
</dbReference>
<dbReference type="NCBIfam" id="TIGR01930">
    <property type="entry name" value="AcCoA-C-Actrans"/>
    <property type="match status" value="1"/>
</dbReference>
<evidence type="ECO:0000256" key="4">
    <source>
        <dbReference type="RuleBase" id="RU003557"/>
    </source>
</evidence>
<reference evidence="7" key="1">
    <citation type="submission" date="2022-01" db="EMBL/GenBank/DDBJ databases">
        <title>Genome-Based Taxonomic Classification of the Phylum Actinobacteria.</title>
        <authorList>
            <person name="Gao Y."/>
        </authorList>
    </citation>
    <scope>NUCLEOTIDE SEQUENCE</scope>
    <source>
        <strain evidence="7">KLBMP 8922</strain>
    </source>
</reference>
<dbReference type="GO" id="GO:0003988">
    <property type="term" value="F:acetyl-CoA C-acyltransferase activity"/>
    <property type="evidence" value="ECO:0007669"/>
    <property type="project" value="UniProtKB-EC"/>
</dbReference>
<dbReference type="EC" id="2.3.1.16" evidence="7"/>
<dbReference type="InterPro" id="IPR002155">
    <property type="entry name" value="Thiolase"/>
</dbReference>
<evidence type="ECO:0000259" key="6">
    <source>
        <dbReference type="Pfam" id="PF02803"/>
    </source>
</evidence>
<keyword evidence="3 4" id="KW-0012">Acyltransferase</keyword>
<comment type="caution">
    <text evidence="7">The sequence shown here is derived from an EMBL/GenBank/DDBJ whole genome shotgun (WGS) entry which is preliminary data.</text>
</comment>
<dbReference type="PIRSF" id="PIRSF000429">
    <property type="entry name" value="Ac-CoA_Ac_transf"/>
    <property type="match status" value="1"/>
</dbReference>
<dbReference type="EMBL" id="JAKFHA010000005">
    <property type="protein sequence ID" value="MCF2528034.1"/>
    <property type="molecule type" value="Genomic_DNA"/>
</dbReference>
<keyword evidence="8" id="KW-1185">Reference proteome</keyword>
<evidence type="ECO:0000256" key="1">
    <source>
        <dbReference type="ARBA" id="ARBA00010982"/>
    </source>
</evidence>
<dbReference type="PROSITE" id="PS00098">
    <property type="entry name" value="THIOLASE_1"/>
    <property type="match status" value="1"/>
</dbReference>
<dbReference type="Proteomes" id="UP001165378">
    <property type="component" value="Unassembled WGS sequence"/>
</dbReference>
<gene>
    <name evidence="7" type="ORF">LZ495_12490</name>
</gene>
<comment type="similarity">
    <text evidence="1 4">Belongs to the thiolase-like superfamily. Thiolase family.</text>
</comment>
<dbReference type="RefSeq" id="WP_235052195.1">
    <property type="nucleotide sequence ID" value="NZ_JAKFHA010000005.1"/>
</dbReference>
<dbReference type="AlphaFoldDB" id="A0AA41PY37"/>
<evidence type="ECO:0000256" key="3">
    <source>
        <dbReference type="ARBA" id="ARBA00023315"/>
    </source>
</evidence>
<accession>A0AA41PY37</accession>
<dbReference type="InterPro" id="IPR016039">
    <property type="entry name" value="Thiolase-like"/>
</dbReference>
<evidence type="ECO:0000259" key="5">
    <source>
        <dbReference type="Pfam" id="PF00108"/>
    </source>
</evidence>
<dbReference type="CDD" id="cd00751">
    <property type="entry name" value="thiolase"/>
    <property type="match status" value="1"/>
</dbReference>
<dbReference type="PANTHER" id="PTHR43365:SF1">
    <property type="entry name" value="ACETYL-COA C-ACYLTRANSFERASE"/>
    <property type="match status" value="1"/>
</dbReference>
<feature type="domain" description="Thiolase C-terminal" evidence="6">
    <location>
        <begin position="283"/>
        <end position="403"/>
    </location>
</feature>
<sequence>MTVRNPDAHLLAYVRTPRGKASARGGLAAVPPLDLVRGLLDALVARTGLDPAHVDDVILGCAGQVRDQGANLARTAVLVAGWPHAIPGQTVNRFCASGIDAVAAAAALVRSGQADLVVAGGVESSSRVPMFADEGPLWTDPAVVRGVGSVHMGIAADVVATEDGRERPELDEYGVRTQQRAAAAWEQGRFTPAVVPVAAADGTVLLAHDEHVRPGTTYDQLAALEPAFTELGADGQDALALHHLPHLKEIRHLHTRGTSPSVADAACLMLIGTADAAERLGLAPRARIAATASAGADPVRMLVAGQTALVRALERAGQQPGDLDVIEYAEAFAALCLKIQDELGFGDDRFNVNGGTIAMGHAFGATGAILIGACADELARSGGRFGAAAVSGAAGLGSAVILEAAS</sequence>
<evidence type="ECO:0000256" key="2">
    <source>
        <dbReference type="ARBA" id="ARBA00022679"/>
    </source>
</evidence>